<dbReference type="Proteomes" id="UP000468766">
    <property type="component" value="Unassembled WGS sequence"/>
</dbReference>
<gene>
    <name evidence="3" type="ORF">F9B85_08595</name>
</gene>
<keyword evidence="4" id="KW-1185">Reference proteome</keyword>
<dbReference type="InterPro" id="IPR052681">
    <property type="entry name" value="CRISPR-Cas7/Cst2/DevR"/>
</dbReference>
<dbReference type="OrthoDB" id="9811783at2"/>
<protein>
    <submittedName>
        <fullName evidence="3">DevR family CRISPR-associated autoregulator</fullName>
    </submittedName>
</protein>
<comment type="function">
    <text evidence="2">CRISPR (clustered regularly interspaced short palindromic repeat) is an adaptive immune system that provides protection against mobile genetic elements (viruses, transposable elements and conjugative plasmids). CRISPR clusters contain spacers, sequences complementary to antecedent mobile elements, and target invading nucleic acids. CRISPR clusters are transcribed and processed into CRISPR RNA (crRNA).</text>
</comment>
<dbReference type="NCBIfam" id="TIGR01875">
    <property type="entry name" value="cas_MJ0381"/>
    <property type="match status" value="1"/>
</dbReference>
<dbReference type="AlphaFoldDB" id="A0A6I0EU52"/>
<reference evidence="3 4" key="1">
    <citation type="submission" date="2019-10" db="EMBL/GenBank/DDBJ databases">
        <title>Whole-genome sequence of the extremophile Heliorestis acidaminivorans DSM 24790.</title>
        <authorList>
            <person name="Kyndt J.A."/>
            <person name="Meyer T.E."/>
        </authorList>
    </citation>
    <scope>NUCLEOTIDE SEQUENCE [LARGE SCALE GENOMIC DNA]</scope>
    <source>
        <strain evidence="3 4">DSM 24790</strain>
    </source>
</reference>
<comment type="caution">
    <text evidence="3">The sequence shown here is derived from an EMBL/GenBank/DDBJ whole genome shotgun (WGS) entry which is preliminary data.</text>
</comment>
<dbReference type="PANTHER" id="PTHR37459:SF1">
    <property type="entry name" value="CRISPR-ASSOCIATED PROTEIN CAS7_CST2_DEVR"/>
    <property type="match status" value="1"/>
</dbReference>
<accession>A0A6I0EU52</accession>
<dbReference type="GO" id="GO:0051607">
    <property type="term" value="P:defense response to virus"/>
    <property type="evidence" value="ECO:0007669"/>
    <property type="project" value="UniProtKB-KW"/>
</dbReference>
<keyword evidence="1" id="KW-0051">Antiviral defense</keyword>
<proteinExistence type="predicted"/>
<sequence>MSEFKSLSICAQVTLDMHCLNNEGSEGNHLKTRMVHIVDQNGELTETNAVSGDMLKHIQNECLIPIAQEAKLPLCSGCNRLNANRINVDRDFFKSIEKIDSKDNIGTLTEVIRHCTADDLEGILITEGKRSVARKSVVEFGWLVGIPEKTRTESYFHVKFDSESRGGGTGADDGSNTGQNIFYRPANSGIYAMVVNVELDRVGFHDVKREYVIEDEERRKRQKAMVRSLIHSFVKLNGAHRSTQHPHLLSITGVITTSRNMTPAPTISPLKDSYEQEIMDVVDQLNRWEGNEIACKKFNNLAELVAIMTDLAESL</sequence>
<dbReference type="RefSeq" id="WP_151619977.1">
    <property type="nucleotide sequence ID" value="NZ_WBXO01000005.1"/>
</dbReference>
<dbReference type="Pfam" id="PF01905">
    <property type="entry name" value="DevR"/>
    <property type="match status" value="1"/>
</dbReference>
<dbReference type="PANTHER" id="PTHR37459">
    <property type="match status" value="1"/>
</dbReference>
<name>A0A6I0EU52_9FIRM</name>
<organism evidence="3 4">
    <name type="scientific">Heliorestis acidaminivorans</name>
    <dbReference type="NCBI Taxonomy" id="553427"/>
    <lineage>
        <taxon>Bacteria</taxon>
        <taxon>Bacillati</taxon>
        <taxon>Bacillota</taxon>
        <taxon>Clostridia</taxon>
        <taxon>Eubacteriales</taxon>
        <taxon>Heliobacteriaceae</taxon>
        <taxon>Heliorestis</taxon>
    </lineage>
</organism>
<evidence type="ECO:0000313" key="3">
    <source>
        <dbReference type="EMBL" id="KAB2952700.1"/>
    </source>
</evidence>
<evidence type="ECO:0000313" key="4">
    <source>
        <dbReference type="Proteomes" id="UP000468766"/>
    </source>
</evidence>
<evidence type="ECO:0000256" key="2">
    <source>
        <dbReference type="ARBA" id="ARBA00025626"/>
    </source>
</evidence>
<dbReference type="EMBL" id="WBXO01000005">
    <property type="protein sequence ID" value="KAB2952700.1"/>
    <property type="molecule type" value="Genomic_DNA"/>
</dbReference>
<evidence type="ECO:0000256" key="1">
    <source>
        <dbReference type="ARBA" id="ARBA00023118"/>
    </source>
</evidence>
<dbReference type="InterPro" id="IPR010154">
    <property type="entry name" value="CRISPR-assoc_Cas7/Cst2/DevR"/>
</dbReference>